<dbReference type="EMBL" id="JACHMV010000001">
    <property type="protein sequence ID" value="MBB4771908.1"/>
    <property type="molecule type" value="Genomic_DNA"/>
</dbReference>
<reference evidence="1 4" key="1">
    <citation type="journal article" date="2019" name="Int. J. Syst. Evol. Microbiol.">
        <title>The Global Catalogue of Microorganisms (GCM) 10K type strain sequencing project: providing services to taxonomists for standard genome sequencing and annotation.</title>
        <authorList>
            <consortium name="The Broad Institute Genomics Platform"/>
            <consortium name="The Broad Institute Genome Sequencing Center for Infectious Disease"/>
            <person name="Wu L."/>
            <person name="Ma J."/>
        </authorList>
    </citation>
    <scope>NUCLEOTIDE SEQUENCE [LARGE SCALE GENOMIC DNA]</scope>
    <source>
        <strain evidence="1 4">JCM 10667</strain>
    </source>
</reference>
<comment type="caution">
    <text evidence="2">The sequence shown here is derived from an EMBL/GenBank/DDBJ whole genome shotgun (WGS) entry which is preliminary data.</text>
</comment>
<evidence type="ECO:0000313" key="2">
    <source>
        <dbReference type="EMBL" id="MBB4771908.1"/>
    </source>
</evidence>
<dbReference type="InterPro" id="IPR006764">
    <property type="entry name" value="SAM_dep_MeTrfase_SAV2177_type"/>
</dbReference>
<dbReference type="EMBL" id="BAAAHD010000001">
    <property type="protein sequence ID" value="GAA0544386.1"/>
    <property type="molecule type" value="Genomic_DNA"/>
</dbReference>
<dbReference type="AlphaFoldDB" id="A0A7W7MUU4"/>
<dbReference type="Proteomes" id="UP000549343">
    <property type="component" value="Unassembled WGS sequence"/>
</dbReference>
<evidence type="ECO:0000313" key="3">
    <source>
        <dbReference type="Proteomes" id="UP000549343"/>
    </source>
</evidence>
<reference evidence="1" key="3">
    <citation type="submission" date="2023-12" db="EMBL/GenBank/DDBJ databases">
        <authorList>
            <person name="Sun Q."/>
            <person name="Inoue M."/>
        </authorList>
    </citation>
    <scope>NUCLEOTIDE SEQUENCE</scope>
    <source>
        <strain evidence="1">JCM 10667</strain>
    </source>
</reference>
<evidence type="ECO:0000313" key="1">
    <source>
        <dbReference type="EMBL" id="GAA0544386.1"/>
    </source>
</evidence>
<sequence>MNAGACLSFDRPSTARMYNYYLGGKSWFEVDRIAAEGVLRSAPDARDVARESFLFAGRAAAWAAKTHGIGQMLDRNVGIVGVHTEVRSAA</sequence>
<evidence type="ECO:0000313" key="4">
    <source>
        <dbReference type="Proteomes" id="UP001501427"/>
    </source>
</evidence>
<organism evidence="2 3">
    <name type="scientific">Actinomadura livida</name>
    <dbReference type="NCBI Taxonomy" id="79909"/>
    <lineage>
        <taxon>Bacteria</taxon>
        <taxon>Bacillati</taxon>
        <taxon>Actinomycetota</taxon>
        <taxon>Actinomycetes</taxon>
        <taxon>Streptosporangiales</taxon>
        <taxon>Thermomonosporaceae</taxon>
        <taxon>Actinomadura</taxon>
    </lineage>
</organism>
<protein>
    <submittedName>
        <fullName evidence="2">Uncharacterized protein</fullName>
    </submittedName>
</protein>
<dbReference type="Proteomes" id="UP001501427">
    <property type="component" value="Unassembled WGS sequence"/>
</dbReference>
<keyword evidence="4" id="KW-1185">Reference proteome</keyword>
<name>A0A7W7MUU4_9ACTN</name>
<dbReference type="RefSeq" id="WP_184878812.1">
    <property type="nucleotide sequence ID" value="NZ_BAAAHD010000001.1"/>
</dbReference>
<dbReference type="InterPro" id="IPR029063">
    <property type="entry name" value="SAM-dependent_MTases_sf"/>
</dbReference>
<dbReference type="Gene3D" id="3.40.50.150">
    <property type="entry name" value="Vaccinia Virus protein VP39"/>
    <property type="match status" value="1"/>
</dbReference>
<dbReference type="Pfam" id="PF04672">
    <property type="entry name" value="Methyltransf_19"/>
    <property type="match status" value="1"/>
</dbReference>
<proteinExistence type="predicted"/>
<reference evidence="2 3" key="2">
    <citation type="submission" date="2020-08" db="EMBL/GenBank/DDBJ databases">
        <title>Sequencing the genomes of 1000 actinobacteria strains.</title>
        <authorList>
            <person name="Klenk H.-P."/>
        </authorList>
    </citation>
    <scope>NUCLEOTIDE SEQUENCE [LARGE SCALE GENOMIC DNA]</scope>
    <source>
        <strain evidence="2 3">DSM 44772</strain>
    </source>
</reference>
<accession>A0A7W7MUU4</accession>
<gene>
    <name evidence="2" type="ORF">F4557_000326</name>
    <name evidence="1" type="ORF">GCM10009546_03070</name>
</gene>